<dbReference type="AlphaFoldDB" id="A0AAV7Z8G3"/>
<feature type="signal peptide" evidence="1">
    <location>
        <begin position="1"/>
        <end position="19"/>
    </location>
</feature>
<dbReference type="EMBL" id="JANTQA010000033">
    <property type="protein sequence ID" value="KAJ3437420.1"/>
    <property type="molecule type" value="Genomic_DNA"/>
</dbReference>
<proteinExistence type="predicted"/>
<sequence length="149" mass="17217">MKTVFFTILIFSLFSLGYGWQCHVWKNHAMSSLKAVGCTSYYVPKMITGWDYVGSNFSVDCYYCTNFLAQNINEKDLQQIQEENAEQQPEVPCCLYSSKEYYYTKPIMTDALNTKVIPECRSTLYGNQLIGQWLVSSLYNQCYFITGSD</sequence>
<reference evidence="2" key="1">
    <citation type="submission" date="2022-08" db="EMBL/GenBank/DDBJ databases">
        <title>Novel sulphate-reducing endosymbionts in the free-living metamonad Anaeramoeba.</title>
        <authorList>
            <person name="Jerlstrom-Hultqvist J."/>
            <person name="Cepicka I."/>
            <person name="Gallot-Lavallee L."/>
            <person name="Salas-Leiva D."/>
            <person name="Curtis B.A."/>
            <person name="Zahonova K."/>
            <person name="Pipaliya S."/>
            <person name="Dacks J."/>
            <person name="Roger A.J."/>
        </authorList>
    </citation>
    <scope>NUCLEOTIDE SEQUENCE</scope>
    <source>
        <strain evidence="2">Busselton2</strain>
    </source>
</reference>
<gene>
    <name evidence="2" type="ORF">M0812_16582</name>
</gene>
<comment type="caution">
    <text evidence="2">The sequence shown here is derived from an EMBL/GenBank/DDBJ whole genome shotgun (WGS) entry which is preliminary data.</text>
</comment>
<dbReference type="Proteomes" id="UP001146793">
    <property type="component" value="Unassembled WGS sequence"/>
</dbReference>
<evidence type="ECO:0000313" key="3">
    <source>
        <dbReference type="Proteomes" id="UP001146793"/>
    </source>
</evidence>
<evidence type="ECO:0000256" key="1">
    <source>
        <dbReference type="SAM" id="SignalP"/>
    </source>
</evidence>
<feature type="chain" id="PRO_5043978520" evidence="1">
    <location>
        <begin position="20"/>
        <end position="149"/>
    </location>
</feature>
<keyword evidence="1" id="KW-0732">Signal</keyword>
<accession>A0AAV7Z8G3</accession>
<organism evidence="2 3">
    <name type="scientific">Anaeramoeba flamelloides</name>
    <dbReference type="NCBI Taxonomy" id="1746091"/>
    <lineage>
        <taxon>Eukaryota</taxon>
        <taxon>Metamonada</taxon>
        <taxon>Anaeramoebidae</taxon>
        <taxon>Anaeramoeba</taxon>
    </lineage>
</organism>
<name>A0AAV7Z8G3_9EUKA</name>
<protein>
    <submittedName>
        <fullName evidence="2">Uncharacterized protein</fullName>
    </submittedName>
</protein>
<evidence type="ECO:0000313" key="2">
    <source>
        <dbReference type="EMBL" id="KAJ3437420.1"/>
    </source>
</evidence>